<dbReference type="InterPro" id="IPR040510">
    <property type="entry name" value="ASTN_2_hairpin"/>
</dbReference>
<keyword evidence="2" id="KW-1133">Transmembrane helix</keyword>
<dbReference type="InterPro" id="IPR020864">
    <property type="entry name" value="MACPF"/>
</dbReference>
<dbReference type="Pfam" id="PF18577">
    <property type="entry name" value="ASTN_2_hairpin"/>
    <property type="match status" value="1"/>
</dbReference>
<dbReference type="InterPro" id="IPR040685">
    <property type="entry name" value="Annexin-like"/>
</dbReference>
<dbReference type="InterPro" id="IPR045575">
    <property type="entry name" value="ASTN_1_2_N"/>
</dbReference>
<dbReference type="Gene3D" id="2.60.40.10">
    <property type="entry name" value="Immunoglobulins"/>
    <property type="match status" value="1"/>
</dbReference>
<dbReference type="InterPro" id="IPR026995">
    <property type="entry name" value="Astrotactin"/>
</dbReference>
<keyword evidence="2" id="KW-0812">Transmembrane</keyword>
<sequence length="1362" mass="151164">MSVCEAPKDVILTTPVLPPPGRTRLFCSDCTISERTAYEPHSKRREPHTRSGMARILPLHLRVLLVGLLLTGTLTVQANRGATSADEEREKESDTEAPCEVKIVTVSTLPVLRENEFSFTGGASGSVVAGGGPAGAGAAAGGGTGGGVGGGGGGGGGESRLLLFVRTDLPGRISVMDDLDNTALPYFTLEMSGTGEDISQVHWKQQWLENGTLYFHVSMTESELVAQTTQPTAREPTHALHEHMHLLHISVMGGLIALLLLILLFTLVLYTRHRWCKRRRIPQKSASTEATHEIHYIPSVLLGPQGRDSYRGSRNTHQHGSSVIGMPIRETPILDDYDCDEEDPGGHSLNSTLMTCLPFSLWNLCFVAIDPNTESVEDLMQRFQDSFRVPNTPTDMSHYQHVMHSSSTGRRRVPTPGGVFGPQGESGSEPEDDSQMKFYTEQHRGRRRSKGHPHSPLNKVTLTLITISTCVIAIVYATQDSCPLTVKVTLHVPEHFVADGSSFVVSMGSFLDVSNWLNPAKLTLYYQTNSSTQWVLDYCGQRTTEPCEQICDQDTGECSCHEGYSPDPVHKHLCVRSDWGRNEGPWPYANLEKGYDLVTGEQAPERIFRSFYSLGQGLWLPVSKSFVVPPVELSINPIASCKTDVLVTEDPGEVREEAMMSTYFETVEDLLASFGPARDCSKDNGGCKKNFKCVTDRQLDSSGCMCPEGLRPMKDGSGCYDYSRGIDCTDGFNGGCEQLCLQQLVPLEDDPSSSNVLMFCGCVQEYKLAGDGRSCLLLSDNCEGPKCPRQDVHFNDTLFGEMLHGYNNKTQQVNLGQIFQMTFRDNNFIKDFPQLADGLMVIPLPVEEQCRGVLSEPLPNLQLLTGDAQFSEAVGYPMVQQWRVRSNLYKVKLSSITLSTGFSKVLKTLSAESTREELLAFLQQYGSHYVSEALYGSELSCSIYFPSKKAQQQLWLQYQKGEHTVDLGGRRELKSVPFISYLSALQKSQLLSDDMVNGVEIRCEEKGSCPAGCHLRSGEQPSPIPVLLEVSRVVPLYSLVQDNVTKEAFKSATMSSYWCAGKGDVIDNWCRCDLSAFSKDGLPNCSPLRQPILRLAPYLEPSSTMVALEWKDVEPLIGCKVSDYIIQHKRVEDPSEAEVYTGEVLSMVDDLFAGLGSSCVVAGKRAGDHPHSMLYSVVFKCLEPDSLYKFTLHAVDSRGSHSESSFVSVRTSCPMVDDSRAEEIADKVYNLYNGYTSGKEQQMAYNTLMEIPPPLLCRVQHHYNSHYEKFGDFVWRSEDELGPRKANLILHRVEKISHYCRSLLRSTHIQSRTDTMAYVYCRSEEGRPPSNTWHGSLHESRTTCMEKLISVQRNTYSNTKLR</sequence>
<evidence type="ECO:0000313" key="5">
    <source>
        <dbReference type="Proteomes" id="UP000694568"/>
    </source>
</evidence>
<dbReference type="Pfam" id="PF19743">
    <property type="entry name" value="ASTN1_2_fn3"/>
    <property type="match status" value="1"/>
</dbReference>
<evidence type="ECO:0000313" key="4">
    <source>
        <dbReference type="Ensembl" id="ENSSLUP00000035903.1"/>
    </source>
</evidence>
<dbReference type="Pfam" id="PF19441">
    <property type="entry name" value="ASTN_1_2_N"/>
    <property type="match status" value="1"/>
</dbReference>
<evidence type="ECO:0000259" key="3">
    <source>
        <dbReference type="SMART" id="SM00457"/>
    </source>
</evidence>
<dbReference type="SUPFAM" id="SSF49265">
    <property type="entry name" value="Fibronectin type III"/>
    <property type="match status" value="1"/>
</dbReference>
<evidence type="ECO:0000256" key="2">
    <source>
        <dbReference type="SAM" id="Phobius"/>
    </source>
</evidence>
<gene>
    <name evidence="4" type="primary">LOC116054848</name>
</gene>
<accession>A0A8C9Z9M3</accession>
<reference evidence="4" key="2">
    <citation type="submission" date="2025-09" db="UniProtKB">
        <authorList>
            <consortium name="Ensembl"/>
        </authorList>
    </citation>
    <scope>IDENTIFICATION</scope>
</reference>
<dbReference type="InterPro" id="IPR045574">
    <property type="entry name" value="ASTN1_2_Fn3"/>
</dbReference>
<dbReference type="Gene3D" id="2.10.25.10">
    <property type="entry name" value="Laminin"/>
    <property type="match status" value="1"/>
</dbReference>
<dbReference type="InterPro" id="IPR036116">
    <property type="entry name" value="FN3_sf"/>
</dbReference>
<dbReference type="GO" id="GO:0001764">
    <property type="term" value="P:neuron migration"/>
    <property type="evidence" value="ECO:0007669"/>
    <property type="project" value="InterPro"/>
</dbReference>
<feature type="region of interest" description="Disordered" evidence="1">
    <location>
        <begin position="404"/>
        <end position="435"/>
    </location>
</feature>
<dbReference type="GO" id="GO:0007158">
    <property type="term" value="P:neuron cell-cell adhesion"/>
    <property type="evidence" value="ECO:0007669"/>
    <property type="project" value="TreeGrafter"/>
</dbReference>
<dbReference type="InterPro" id="IPR013783">
    <property type="entry name" value="Ig-like_fold"/>
</dbReference>
<proteinExistence type="predicted"/>
<dbReference type="Pfam" id="PF18411">
    <property type="entry name" value="Annexin_2"/>
    <property type="match status" value="1"/>
</dbReference>
<evidence type="ECO:0000256" key="1">
    <source>
        <dbReference type="SAM" id="MobiDB-lite"/>
    </source>
</evidence>
<dbReference type="PANTHER" id="PTHR16592">
    <property type="entry name" value="ASTROTACTIN-1-LIKE"/>
    <property type="match status" value="1"/>
</dbReference>
<dbReference type="PANTHER" id="PTHR16592:SF2">
    <property type="entry name" value="ASTROTACTIN-2"/>
    <property type="match status" value="1"/>
</dbReference>
<dbReference type="SMART" id="SM00457">
    <property type="entry name" value="MACPF"/>
    <property type="match status" value="1"/>
</dbReference>
<reference evidence="4" key="1">
    <citation type="submission" date="2025-08" db="UniProtKB">
        <authorList>
            <consortium name="Ensembl"/>
        </authorList>
    </citation>
    <scope>IDENTIFICATION</scope>
</reference>
<dbReference type="Ensembl" id="ENSSLUT00000037016.1">
    <property type="protein sequence ID" value="ENSSLUP00000035903.1"/>
    <property type="gene ID" value="ENSSLUG00000015992.1"/>
</dbReference>
<dbReference type="GO" id="GO:0016020">
    <property type="term" value="C:membrane"/>
    <property type="evidence" value="ECO:0007669"/>
    <property type="project" value="TreeGrafter"/>
</dbReference>
<feature type="domain" description="MACPF" evidence="3">
    <location>
        <begin position="876"/>
        <end position="1058"/>
    </location>
</feature>
<dbReference type="GO" id="GO:0005768">
    <property type="term" value="C:endosome"/>
    <property type="evidence" value="ECO:0007669"/>
    <property type="project" value="TreeGrafter"/>
</dbReference>
<feature type="transmembrane region" description="Helical" evidence="2">
    <location>
        <begin position="456"/>
        <end position="477"/>
    </location>
</feature>
<dbReference type="Proteomes" id="UP000694568">
    <property type="component" value="Unplaced"/>
</dbReference>
<dbReference type="Pfam" id="PF01823">
    <property type="entry name" value="MACPF"/>
    <property type="match status" value="1"/>
</dbReference>
<keyword evidence="5" id="KW-1185">Reference proteome</keyword>
<protein>
    <submittedName>
        <fullName evidence="4">Astrotactin 2</fullName>
    </submittedName>
</protein>
<organism evidence="4 5">
    <name type="scientific">Sander lucioperca</name>
    <name type="common">Pike-perch</name>
    <name type="synonym">Perca lucioperca</name>
    <dbReference type="NCBI Taxonomy" id="283035"/>
    <lineage>
        <taxon>Eukaryota</taxon>
        <taxon>Metazoa</taxon>
        <taxon>Chordata</taxon>
        <taxon>Craniata</taxon>
        <taxon>Vertebrata</taxon>
        <taxon>Euteleostomi</taxon>
        <taxon>Actinopterygii</taxon>
        <taxon>Neopterygii</taxon>
        <taxon>Teleostei</taxon>
        <taxon>Neoteleostei</taxon>
        <taxon>Acanthomorphata</taxon>
        <taxon>Eupercaria</taxon>
        <taxon>Perciformes</taxon>
        <taxon>Percoidei</taxon>
        <taxon>Percidae</taxon>
        <taxon>Luciopercinae</taxon>
        <taxon>Sander</taxon>
    </lineage>
</organism>
<dbReference type="GeneTree" id="ENSGT00390000003140"/>
<name>A0A8C9Z9M3_SANLU</name>
<keyword evidence="2" id="KW-0472">Membrane</keyword>
<feature type="transmembrane region" description="Helical" evidence="2">
    <location>
        <begin position="246"/>
        <end position="270"/>
    </location>
</feature>